<sequence>MHPPHKTARAVIESPEFKRLVSKRWSVSLLLTISILVIYIGFLLVVAFDKELLAVKIGSYLPWALPIGFGIIVSAWLLTGIYVYWANNTYDTEVQEIKNKMNAN</sequence>
<dbReference type="EMBL" id="PYFT01000001">
    <property type="protein sequence ID" value="PSR52406.1"/>
    <property type="molecule type" value="Genomic_DNA"/>
</dbReference>
<comment type="caution">
    <text evidence="2">The sequence shown here is derived from an EMBL/GenBank/DDBJ whole genome shotgun (WGS) entry which is preliminary data.</text>
</comment>
<dbReference type="Proteomes" id="UP000240357">
    <property type="component" value="Unassembled WGS sequence"/>
</dbReference>
<protein>
    <submittedName>
        <fullName evidence="2">DUF485 domain-containing protein</fullName>
    </submittedName>
</protein>
<reference evidence="2 3" key="1">
    <citation type="submission" date="2018-03" db="EMBL/GenBank/DDBJ databases">
        <title>Adhaeribacter sp. HMF7605 Genome sequencing and assembly.</title>
        <authorList>
            <person name="Kang H."/>
            <person name="Kang J."/>
            <person name="Cha I."/>
            <person name="Kim H."/>
            <person name="Joh K."/>
        </authorList>
    </citation>
    <scope>NUCLEOTIDE SEQUENCE [LARGE SCALE GENOMIC DNA]</scope>
    <source>
        <strain evidence="2 3">HMF7605</strain>
    </source>
</reference>
<dbReference type="PANTHER" id="PTHR38598">
    <property type="entry name" value="INNER MEMBRANE PROTEIN YJCH"/>
    <property type="match status" value="1"/>
</dbReference>
<dbReference type="InterPro" id="IPR007436">
    <property type="entry name" value="DUF485"/>
</dbReference>
<name>A0A2T2YA96_9BACT</name>
<dbReference type="Pfam" id="PF04341">
    <property type="entry name" value="DUF485"/>
    <property type="match status" value="1"/>
</dbReference>
<evidence type="ECO:0000256" key="1">
    <source>
        <dbReference type="SAM" id="Phobius"/>
    </source>
</evidence>
<keyword evidence="3" id="KW-1185">Reference proteome</keyword>
<proteinExistence type="predicted"/>
<gene>
    <name evidence="2" type="ORF">AHMF7605_02130</name>
</gene>
<evidence type="ECO:0000313" key="2">
    <source>
        <dbReference type="EMBL" id="PSR52406.1"/>
    </source>
</evidence>
<keyword evidence="1" id="KW-1133">Transmembrane helix</keyword>
<dbReference type="GO" id="GO:0005886">
    <property type="term" value="C:plasma membrane"/>
    <property type="evidence" value="ECO:0007669"/>
    <property type="project" value="TreeGrafter"/>
</dbReference>
<keyword evidence="1" id="KW-0472">Membrane</keyword>
<feature type="transmembrane region" description="Helical" evidence="1">
    <location>
        <begin position="60"/>
        <end position="85"/>
    </location>
</feature>
<evidence type="ECO:0000313" key="3">
    <source>
        <dbReference type="Proteomes" id="UP000240357"/>
    </source>
</evidence>
<dbReference type="InterPro" id="IPR052959">
    <property type="entry name" value="Inner_membrane_assoc"/>
</dbReference>
<dbReference type="RefSeq" id="WP_106925999.1">
    <property type="nucleotide sequence ID" value="NZ_PYFT01000001.1"/>
</dbReference>
<keyword evidence="1" id="KW-0812">Transmembrane</keyword>
<accession>A0A2T2YA96</accession>
<dbReference type="AlphaFoldDB" id="A0A2T2YA96"/>
<feature type="transmembrane region" description="Helical" evidence="1">
    <location>
        <begin position="25"/>
        <end position="48"/>
    </location>
</feature>
<dbReference type="PANTHER" id="PTHR38598:SF1">
    <property type="entry name" value="INNER MEMBRANE PROTEIN YJCH"/>
    <property type="match status" value="1"/>
</dbReference>
<dbReference type="OrthoDB" id="9799991at2"/>
<organism evidence="2 3">
    <name type="scientific">Adhaeribacter arboris</name>
    <dbReference type="NCBI Taxonomy" id="2072846"/>
    <lineage>
        <taxon>Bacteria</taxon>
        <taxon>Pseudomonadati</taxon>
        <taxon>Bacteroidota</taxon>
        <taxon>Cytophagia</taxon>
        <taxon>Cytophagales</taxon>
        <taxon>Hymenobacteraceae</taxon>
        <taxon>Adhaeribacter</taxon>
    </lineage>
</organism>